<protein>
    <submittedName>
        <fullName evidence="2">Uncharacterized protein</fullName>
    </submittedName>
</protein>
<name>A0A382H0Y3_9ZZZZ</name>
<sequence>MLVSIGVVILIATDVLPLAGVGFLLVVIGVMFGLARWSDRWRSP</sequence>
<dbReference type="EMBL" id="UINC01058314">
    <property type="protein sequence ID" value="SVB80423.1"/>
    <property type="molecule type" value="Genomic_DNA"/>
</dbReference>
<reference evidence="2" key="1">
    <citation type="submission" date="2018-05" db="EMBL/GenBank/DDBJ databases">
        <authorList>
            <person name="Lanie J.A."/>
            <person name="Ng W.-L."/>
            <person name="Kazmierczak K.M."/>
            <person name="Andrzejewski T.M."/>
            <person name="Davidsen T.M."/>
            <person name="Wayne K.J."/>
            <person name="Tettelin H."/>
            <person name="Glass J.I."/>
            <person name="Rusch D."/>
            <person name="Podicherti R."/>
            <person name="Tsui H.-C.T."/>
            <person name="Winkler M.E."/>
        </authorList>
    </citation>
    <scope>NUCLEOTIDE SEQUENCE</scope>
</reference>
<dbReference type="AlphaFoldDB" id="A0A382H0Y3"/>
<gene>
    <name evidence="2" type="ORF">METZ01_LOCUS233277</name>
</gene>
<proteinExistence type="predicted"/>
<evidence type="ECO:0000313" key="2">
    <source>
        <dbReference type="EMBL" id="SVB80423.1"/>
    </source>
</evidence>
<keyword evidence="1" id="KW-0812">Transmembrane</keyword>
<feature type="transmembrane region" description="Helical" evidence="1">
    <location>
        <begin position="6"/>
        <end position="35"/>
    </location>
</feature>
<keyword evidence="1" id="KW-0472">Membrane</keyword>
<accession>A0A382H0Y3</accession>
<evidence type="ECO:0000256" key="1">
    <source>
        <dbReference type="SAM" id="Phobius"/>
    </source>
</evidence>
<keyword evidence="1" id="KW-1133">Transmembrane helix</keyword>
<organism evidence="2">
    <name type="scientific">marine metagenome</name>
    <dbReference type="NCBI Taxonomy" id="408172"/>
    <lineage>
        <taxon>unclassified sequences</taxon>
        <taxon>metagenomes</taxon>
        <taxon>ecological metagenomes</taxon>
    </lineage>
</organism>